<name>Q8TNQ7_METAC</name>
<dbReference type="EMBL" id="AE010299">
    <property type="protein sequence ID" value="AAM05621.1"/>
    <property type="molecule type" value="Genomic_DNA"/>
</dbReference>
<dbReference type="KEGG" id="mac:MA_2226"/>
<dbReference type="InParanoid" id="Q8TNQ7"/>
<protein>
    <submittedName>
        <fullName evidence="1">Uncharacterized protein</fullName>
    </submittedName>
</protein>
<evidence type="ECO:0000313" key="2">
    <source>
        <dbReference type="Proteomes" id="UP000002487"/>
    </source>
</evidence>
<proteinExistence type="predicted"/>
<sequence>MILQVWIQRKAFHQGAAAISLQAKTRTFPSPMVLQVLEHYFPENSLSKIPLKNTINKHSQNMPMFFSQFFYIHPAILKIYQCIKEHD</sequence>
<dbReference type="AlphaFoldDB" id="Q8TNQ7"/>
<organism evidence="1 2">
    <name type="scientific">Methanosarcina acetivorans (strain ATCC 35395 / DSM 2834 / JCM 12185 / C2A)</name>
    <dbReference type="NCBI Taxonomy" id="188937"/>
    <lineage>
        <taxon>Archaea</taxon>
        <taxon>Methanobacteriati</taxon>
        <taxon>Methanobacteriota</taxon>
        <taxon>Stenosarchaea group</taxon>
        <taxon>Methanomicrobia</taxon>
        <taxon>Methanosarcinales</taxon>
        <taxon>Methanosarcinaceae</taxon>
        <taxon>Methanosarcina</taxon>
    </lineage>
</organism>
<reference evidence="1 2" key="1">
    <citation type="journal article" date="2002" name="Genome Res.">
        <title>The genome of Methanosarcina acetivorans reveals extensive metabolic and physiological diversity.</title>
        <authorList>
            <person name="Galagan J.E."/>
            <person name="Nusbaum C."/>
            <person name="Roy A."/>
            <person name="Endrizzi M.G."/>
            <person name="Macdonald P."/>
            <person name="FitzHugh W."/>
            <person name="Calvo S."/>
            <person name="Engels R."/>
            <person name="Smirnov S."/>
            <person name="Atnoor D."/>
            <person name="Brown A."/>
            <person name="Allen N."/>
            <person name="Naylor J."/>
            <person name="Stange-Thomann N."/>
            <person name="DeArellano K."/>
            <person name="Johnson R."/>
            <person name="Linton L."/>
            <person name="McEwan P."/>
            <person name="McKernan K."/>
            <person name="Talamas J."/>
            <person name="Tirrell A."/>
            <person name="Ye W."/>
            <person name="Zimmer A."/>
            <person name="Barber R.D."/>
            <person name="Cann I."/>
            <person name="Graham D.E."/>
            <person name="Grahame D.A."/>
            <person name="Guss A."/>
            <person name="Hedderich R."/>
            <person name="Ingram-Smith C."/>
            <person name="Kuettner C.H."/>
            <person name="Krzycki J.A."/>
            <person name="Leigh J.A."/>
            <person name="Li W."/>
            <person name="Liu J."/>
            <person name="Mukhopadhyay B."/>
            <person name="Reeve J.N."/>
            <person name="Smith K."/>
            <person name="Springer T.A."/>
            <person name="Umayam L.A."/>
            <person name="White O."/>
            <person name="White R.H."/>
            <person name="de Macario E.C."/>
            <person name="Ferry J.G."/>
            <person name="Jarrell K.F."/>
            <person name="Jing H."/>
            <person name="Macario A.J.L."/>
            <person name="Paulsen I."/>
            <person name="Pritchett M."/>
            <person name="Sowers K.R."/>
            <person name="Swanson R.V."/>
            <person name="Zinder S.H."/>
            <person name="Lander E."/>
            <person name="Metcalf W.W."/>
            <person name="Birren B."/>
        </authorList>
    </citation>
    <scope>NUCLEOTIDE SEQUENCE [LARGE SCALE GENOMIC DNA]</scope>
    <source>
        <strain evidence="2">ATCC 35395 / DSM 2834 / JCM 12185 / C2A</strain>
    </source>
</reference>
<dbReference type="HOGENOM" id="CLU_2475963_0_0_2"/>
<gene>
    <name evidence="1" type="ordered locus">MA_2226</name>
</gene>
<keyword evidence="2" id="KW-1185">Reference proteome</keyword>
<dbReference type="EnsemblBacteria" id="AAM05621">
    <property type="protein sequence ID" value="AAM05621"/>
    <property type="gene ID" value="MA_2226"/>
</dbReference>
<dbReference type="Proteomes" id="UP000002487">
    <property type="component" value="Chromosome"/>
</dbReference>
<accession>Q8TNQ7</accession>
<evidence type="ECO:0000313" key="1">
    <source>
        <dbReference type="EMBL" id="AAM05621.1"/>
    </source>
</evidence>